<dbReference type="EMBL" id="CP077093">
    <property type="protein sequence ID" value="QXI28972.1"/>
    <property type="molecule type" value="Genomic_DNA"/>
</dbReference>
<gene>
    <name evidence="11" type="ORF">HU752_003130</name>
</gene>
<evidence type="ECO:0000313" key="11">
    <source>
        <dbReference type="EMBL" id="QXI28972.1"/>
    </source>
</evidence>
<dbReference type="SUPFAM" id="SSF103054">
    <property type="entry name" value="General secretion pathway protein M, EpsM"/>
    <property type="match status" value="1"/>
</dbReference>
<feature type="transmembrane region" description="Helical" evidence="10">
    <location>
        <begin position="25"/>
        <end position="43"/>
    </location>
</feature>
<dbReference type="GO" id="GO:0015627">
    <property type="term" value="C:type II protein secretion system complex"/>
    <property type="evidence" value="ECO:0007669"/>
    <property type="project" value="InterPro"/>
</dbReference>
<evidence type="ECO:0000256" key="4">
    <source>
        <dbReference type="ARBA" id="ARBA00022475"/>
    </source>
</evidence>
<dbReference type="GO" id="GO:0005886">
    <property type="term" value="C:plasma membrane"/>
    <property type="evidence" value="ECO:0007669"/>
    <property type="project" value="UniProtKB-SubCell"/>
</dbReference>
<keyword evidence="8 10" id="KW-1133">Transmembrane helix</keyword>
<comment type="subcellular location">
    <subcellularLocation>
        <location evidence="1">Cell inner membrane</location>
        <topology evidence="1">Single-pass membrane protein</topology>
    </subcellularLocation>
</comment>
<comment type="similarity">
    <text evidence="2">Belongs to the GSP M family.</text>
</comment>
<keyword evidence="9 10" id="KW-0472">Membrane</keyword>
<evidence type="ECO:0000256" key="8">
    <source>
        <dbReference type="ARBA" id="ARBA00022989"/>
    </source>
</evidence>
<reference evidence="11 12" key="1">
    <citation type="journal article" date="2020" name="Microorganisms">
        <title>Reliable Identification of Environmental Pseudomonas Isolates Using the rpoD Gene.</title>
        <authorList>
            <consortium name="The Broad Institute Genome Sequencing Platform"/>
            <person name="Girard L."/>
            <person name="Lood C."/>
            <person name="Rokni-Zadeh H."/>
            <person name="van Noort V."/>
            <person name="Lavigne R."/>
            <person name="De Mot R."/>
        </authorList>
    </citation>
    <scope>NUCLEOTIDE SEQUENCE [LARGE SCALE GENOMIC DNA]</scope>
    <source>
        <strain evidence="11 12">RW8P3</strain>
    </source>
</reference>
<dbReference type="AlphaFoldDB" id="A0A9E6PL90"/>
<keyword evidence="4" id="KW-1003">Cell membrane</keyword>
<accession>A0A9E6PL90</accession>
<evidence type="ECO:0000256" key="7">
    <source>
        <dbReference type="ARBA" id="ARBA00022927"/>
    </source>
</evidence>
<protein>
    <submittedName>
        <fullName evidence="11">Type II secretion system protein M</fullName>
    </submittedName>
</protein>
<dbReference type="Gene3D" id="3.30.1360.100">
    <property type="entry name" value="General secretion pathway protein M, EpsM"/>
    <property type="match status" value="1"/>
</dbReference>
<keyword evidence="7" id="KW-0653">Protein transport</keyword>
<evidence type="ECO:0000256" key="5">
    <source>
        <dbReference type="ARBA" id="ARBA00022519"/>
    </source>
</evidence>
<dbReference type="KEGG" id="pvw:HU752_003130"/>
<evidence type="ECO:0000256" key="3">
    <source>
        <dbReference type="ARBA" id="ARBA00022448"/>
    </source>
</evidence>
<dbReference type="Proteomes" id="UP000634530">
    <property type="component" value="Chromosome"/>
</dbReference>
<evidence type="ECO:0000313" key="12">
    <source>
        <dbReference type="Proteomes" id="UP000634530"/>
    </source>
</evidence>
<organism evidence="11 12">
    <name type="scientific">Pseudomonas vanderleydeniana</name>
    <dbReference type="NCBI Taxonomy" id="2745495"/>
    <lineage>
        <taxon>Bacteria</taxon>
        <taxon>Pseudomonadati</taxon>
        <taxon>Pseudomonadota</taxon>
        <taxon>Gammaproteobacteria</taxon>
        <taxon>Pseudomonadales</taxon>
        <taxon>Pseudomonadaceae</taxon>
        <taxon>Pseudomonas</taxon>
    </lineage>
</organism>
<dbReference type="InterPro" id="IPR023229">
    <property type="entry name" value="T2SS_M_periplasmic_sf"/>
</dbReference>
<keyword evidence="12" id="KW-1185">Reference proteome</keyword>
<evidence type="ECO:0000256" key="6">
    <source>
        <dbReference type="ARBA" id="ARBA00022692"/>
    </source>
</evidence>
<keyword evidence="6 10" id="KW-0812">Transmembrane</keyword>
<keyword evidence="5" id="KW-0997">Cell inner membrane</keyword>
<proteinExistence type="inferred from homology"/>
<evidence type="ECO:0000256" key="9">
    <source>
        <dbReference type="ARBA" id="ARBA00023136"/>
    </source>
</evidence>
<sequence>MIKRLPKRGLLNERWQRLAQRERQWLLGLGAFLLAVLLFMGFWQPAQQRLDKAERLYQQRLALLIEVQQARPAAARAESAQPLSTHLGETARAAGLELQQLDQDGQSLRLTLSGEALALLGWLDRIEQGGGRLQSLSLEPRGQQLEARVVWLVP</sequence>
<dbReference type="RefSeq" id="WP_186688911.1">
    <property type="nucleotide sequence ID" value="NZ_CP077093.1"/>
</dbReference>
<evidence type="ECO:0000256" key="1">
    <source>
        <dbReference type="ARBA" id="ARBA00004377"/>
    </source>
</evidence>
<evidence type="ECO:0000256" key="2">
    <source>
        <dbReference type="ARBA" id="ARBA00010637"/>
    </source>
</evidence>
<dbReference type="InterPro" id="IPR007690">
    <property type="entry name" value="T2SS_GspM"/>
</dbReference>
<evidence type="ECO:0000256" key="10">
    <source>
        <dbReference type="SAM" id="Phobius"/>
    </source>
</evidence>
<dbReference type="GO" id="GO:0015628">
    <property type="term" value="P:protein secretion by the type II secretion system"/>
    <property type="evidence" value="ECO:0007669"/>
    <property type="project" value="InterPro"/>
</dbReference>
<name>A0A9E6PL90_9PSED</name>
<reference evidence="11 12" key="2">
    <citation type="journal article" date="2021" name="Microorganisms">
        <title>The Ever-Expanding Pseudomonas Genus: Description of 43 New Species and Partition of the Pseudomonas putida Group.</title>
        <authorList>
            <person name="Girard L."/>
            <person name="Lood C."/>
            <person name="Hofte M."/>
            <person name="Vandamme P."/>
            <person name="Rokni-Zadeh H."/>
            <person name="van Noort V."/>
            <person name="Lavigne R."/>
            <person name="De Mot R."/>
        </authorList>
    </citation>
    <scope>NUCLEOTIDE SEQUENCE [LARGE SCALE GENOMIC DNA]</scope>
    <source>
        <strain evidence="11 12">RW8P3</strain>
    </source>
</reference>
<dbReference type="Pfam" id="PF04612">
    <property type="entry name" value="T2SSM"/>
    <property type="match status" value="1"/>
</dbReference>
<keyword evidence="3" id="KW-0813">Transport</keyword>